<evidence type="ECO:0000256" key="5">
    <source>
        <dbReference type="ARBA" id="ARBA00022714"/>
    </source>
</evidence>
<evidence type="ECO:0000259" key="11">
    <source>
        <dbReference type="PROSITE" id="PS51085"/>
    </source>
</evidence>
<dbReference type="EC" id="1.3.5.1" evidence="10"/>
<evidence type="ECO:0000313" key="13">
    <source>
        <dbReference type="EMBL" id="SEH25514.1"/>
    </source>
</evidence>
<comment type="similarity">
    <text evidence="2 10">Belongs to the succinate dehydrogenase/fumarate reductase iron-sulfur protein family.</text>
</comment>
<keyword evidence="4 10" id="KW-0004">4Fe-4S</keyword>
<keyword evidence="14" id="KW-1185">Reference proteome</keyword>
<comment type="cofactor">
    <cofactor evidence="10">
        <name>[3Fe-4S] cluster</name>
        <dbReference type="ChEBI" id="CHEBI:21137"/>
    </cofactor>
    <text evidence="10">Binds 1 [3Fe-4S] cluster.</text>
</comment>
<keyword evidence="7" id="KW-0560">Oxidoreductase</keyword>
<evidence type="ECO:0000256" key="6">
    <source>
        <dbReference type="ARBA" id="ARBA00022723"/>
    </source>
</evidence>
<dbReference type="PROSITE" id="PS00197">
    <property type="entry name" value="2FE2S_FER_1"/>
    <property type="match status" value="1"/>
</dbReference>
<dbReference type="GO" id="GO:0009055">
    <property type="term" value="F:electron transfer activity"/>
    <property type="evidence" value="ECO:0007669"/>
    <property type="project" value="InterPro"/>
</dbReference>
<dbReference type="GO" id="GO:0051537">
    <property type="term" value="F:2 iron, 2 sulfur cluster binding"/>
    <property type="evidence" value="ECO:0007669"/>
    <property type="project" value="UniProtKB-KW"/>
</dbReference>
<keyword evidence="5 10" id="KW-0001">2Fe-2S</keyword>
<sequence length="243" mass="26434">MADDAASPPLTVAIWRGDARKGSLVSYRVPNRPGQTILDVLTWVQRTAEPGLAYRFACRVGMCGSCALTINGLPRWACRTRAEAVARDNRIEIRPLRHFPVIRDLVADVEAFFERWQRAFGRFGPSGPEATDFARIAPDDPDRRAADAAIECIGCGICFAACDTVGANPDYLGPAALNRAWAAHNDSRDDRRAHLRAAVQNGGAHTCHSQGSCRRVCPVGRDLTRSIAGLKRKSLTAALKGKL</sequence>
<dbReference type="InterPro" id="IPR017896">
    <property type="entry name" value="4Fe4S_Fe-S-bd"/>
</dbReference>
<dbReference type="GO" id="GO:0022904">
    <property type="term" value="P:respiratory electron transport chain"/>
    <property type="evidence" value="ECO:0007669"/>
    <property type="project" value="TreeGrafter"/>
</dbReference>
<dbReference type="Pfam" id="PF13183">
    <property type="entry name" value="Fer4_8"/>
    <property type="match status" value="1"/>
</dbReference>
<dbReference type="SUPFAM" id="SSF46548">
    <property type="entry name" value="alpha-helical ferredoxin"/>
    <property type="match status" value="1"/>
</dbReference>
<dbReference type="InterPro" id="IPR009051">
    <property type="entry name" value="Helical_ferredxn"/>
</dbReference>
<feature type="domain" description="4Fe-4S ferredoxin-type" evidence="12">
    <location>
        <begin position="142"/>
        <end position="174"/>
    </location>
</feature>
<dbReference type="InterPro" id="IPR036010">
    <property type="entry name" value="2Fe-2S_ferredoxin-like_sf"/>
</dbReference>
<dbReference type="InterPro" id="IPR050573">
    <property type="entry name" value="SDH/FRD_Iron-Sulfur"/>
</dbReference>
<accession>A0A1H6GUJ5</accession>
<comment type="cofactor">
    <cofactor evidence="10">
        <name>[2Fe-2S] cluster</name>
        <dbReference type="ChEBI" id="CHEBI:190135"/>
    </cofactor>
    <text evidence="10">Binds 1 [2Fe-2S] cluster.</text>
</comment>
<dbReference type="Proteomes" id="UP000182983">
    <property type="component" value="Unassembled WGS sequence"/>
</dbReference>
<dbReference type="RefSeq" id="WP_074764662.1">
    <property type="nucleotide sequence ID" value="NZ_FNWO01000001.1"/>
</dbReference>
<evidence type="ECO:0000256" key="8">
    <source>
        <dbReference type="ARBA" id="ARBA00023004"/>
    </source>
</evidence>
<dbReference type="InterPro" id="IPR004489">
    <property type="entry name" value="Succ_DH/fum_Rdtase_Fe-S"/>
</dbReference>
<feature type="domain" description="2Fe-2S ferredoxin-type" evidence="11">
    <location>
        <begin position="10"/>
        <end position="97"/>
    </location>
</feature>
<dbReference type="EMBL" id="FNWO01000001">
    <property type="protein sequence ID" value="SEH25514.1"/>
    <property type="molecule type" value="Genomic_DNA"/>
</dbReference>
<dbReference type="GO" id="GO:0046872">
    <property type="term" value="F:metal ion binding"/>
    <property type="evidence" value="ECO:0007669"/>
    <property type="project" value="UniProtKB-KW"/>
</dbReference>
<comment type="catalytic activity">
    <reaction evidence="10">
        <text>a menaquinone + succinate = a menaquinol + fumarate</text>
        <dbReference type="Rhea" id="RHEA:27834"/>
        <dbReference type="Rhea" id="RHEA-COMP:9537"/>
        <dbReference type="Rhea" id="RHEA-COMP:9539"/>
        <dbReference type="ChEBI" id="CHEBI:16374"/>
        <dbReference type="ChEBI" id="CHEBI:18151"/>
        <dbReference type="ChEBI" id="CHEBI:29806"/>
        <dbReference type="ChEBI" id="CHEBI:30031"/>
        <dbReference type="EC" id="1.3.5.1"/>
    </reaction>
</comment>
<evidence type="ECO:0000256" key="1">
    <source>
        <dbReference type="ARBA" id="ARBA00004894"/>
    </source>
</evidence>
<dbReference type="OrthoDB" id="9804391at2"/>
<comment type="cofactor">
    <cofactor evidence="10">
        <name>[4Fe-4S] cluster</name>
        <dbReference type="ChEBI" id="CHEBI:49883"/>
    </cofactor>
    <text evidence="10">Binds 1 [4Fe-4S] cluster.</text>
</comment>
<dbReference type="InterPro" id="IPR001041">
    <property type="entry name" value="2Fe-2S_ferredoxin-type"/>
</dbReference>
<dbReference type="GO" id="GO:0008177">
    <property type="term" value="F:succinate dehydrogenase (quinone) activity"/>
    <property type="evidence" value="ECO:0007669"/>
    <property type="project" value="UniProtKB-EC"/>
</dbReference>
<dbReference type="PROSITE" id="PS51085">
    <property type="entry name" value="2FE2S_FER_2"/>
    <property type="match status" value="1"/>
</dbReference>
<evidence type="ECO:0000256" key="10">
    <source>
        <dbReference type="RuleBase" id="RU361237"/>
    </source>
</evidence>
<keyword evidence="6 10" id="KW-0479">Metal-binding</keyword>
<dbReference type="UniPathway" id="UPA00223">
    <property type="reaction ID" value="UER01005"/>
</dbReference>
<comment type="pathway">
    <text evidence="1">Carbohydrate metabolism; tricarboxylic acid cycle; fumarate from succinate (bacterial route): step 1/1.</text>
</comment>
<dbReference type="PANTHER" id="PTHR11921:SF29">
    <property type="entry name" value="SUCCINATE DEHYDROGENASE [UBIQUINONE] IRON-SULFUR SUBUNIT, MITOCHONDRIAL"/>
    <property type="match status" value="1"/>
</dbReference>
<dbReference type="GO" id="GO:0051539">
    <property type="term" value="F:4 iron, 4 sulfur cluster binding"/>
    <property type="evidence" value="ECO:0007669"/>
    <property type="project" value="UniProtKB-KW"/>
</dbReference>
<proteinExistence type="inferred from homology"/>
<dbReference type="GO" id="GO:0051538">
    <property type="term" value="F:3 iron, 4 sulfur cluster binding"/>
    <property type="evidence" value="ECO:0007669"/>
    <property type="project" value="UniProtKB-KW"/>
</dbReference>
<evidence type="ECO:0000313" key="14">
    <source>
        <dbReference type="Proteomes" id="UP000182983"/>
    </source>
</evidence>
<dbReference type="InterPro" id="IPR025192">
    <property type="entry name" value="Succ_DH/fum_Rdtase_N"/>
</dbReference>
<dbReference type="SUPFAM" id="SSF54292">
    <property type="entry name" value="2Fe-2S ferredoxin-like"/>
    <property type="match status" value="1"/>
</dbReference>
<dbReference type="Pfam" id="PF13085">
    <property type="entry name" value="Fer2_3"/>
    <property type="match status" value="1"/>
</dbReference>
<reference evidence="14" key="1">
    <citation type="submission" date="2016-10" db="EMBL/GenBank/DDBJ databases">
        <authorList>
            <person name="Varghese N."/>
            <person name="Submissions S."/>
        </authorList>
    </citation>
    <scope>NUCLEOTIDE SEQUENCE [LARGE SCALE GENOMIC DNA]</scope>
    <source>
        <strain evidence="14">DSM 13234</strain>
    </source>
</reference>
<evidence type="ECO:0000256" key="7">
    <source>
        <dbReference type="ARBA" id="ARBA00023002"/>
    </source>
</evidence>
<dbReference type="NCBIfam" id="TIGR00384">
    <property type="entry name" value="dhsB"/>
    <property type="match status" value="1"/>
</dbReference>
<comment type="subunit">
    <text evidence="3">Part of an enzyme complex containing four subunits: a flavoprotein, an iron-sulfur, cytochrome b-556, and a hydrophobic anchor protein.</text>
</comment>
<organism evidence="13 14">
    <name type="scientific">Magnetospirillum fulvum</name>
    <name type="common">Rhodospirillum fulvum</name>
    <dbReference type="NCBI Taxonomy" id="1082"/>
    <lineage>
        <taxon>Bacteria</taxon>
        <taxon>Pseudomonadati</taxon>
        <taxon>Pseudomonadota</taxon>
        <taxon>Alphaproteobacteria</taxon>
        <taxon>Rhodospirillales</taxon>
        <taxon>Rhodospirillaceae</taxon>
        <taxon>Magnetospirillum</taxon>
    </lineage>
</organism>
<dbReference type="AlphaFoldDB" id="A0A1H6GUJ5"/>
<keyword evidence="8 10" id="KW-0408">Iron</keyword>
<dbReference type="GO" id="GO:0006099">
    <property type="term" value="P:tricarboxylic acid cycle"/>
    <property type="evidence" value="ECO:0007669"/>
    <property type="project" value="UniProtKB-UniPathway"/>
</dbReference>
<dbReference type="CDD" id="cd00207">
    <property type="entry name" value="fer2"/>
    <property type="match status" value="1"/>
</dbReference>
<dbReference type="PROSITE" id="PS51379">
    <property type="entry name" value="4FE4S_FER_2"/>
    <property type="match status" value="1"/>
</dbReference>
<dbReference type="Gene3D" id="3.10.20.30">
    <property type="match status" value="1"/>
</dbReference>
<evidence type="ECO:0000259" key="12">
    <source>
        <dbReference type="PROSITE" id="PS51379"/>
    </source>
</evidence>
<evidence type="ECO:0000256" key="2">
    <source>
        <dbReference type="ARBA" id="ARBA00009433"/>
    </source>
</evidence>
<dbReference type="Gene3D" id="1.10.1060.10">
    <property type="entry name" value="Alpha-helical ferredoxin"/>
    <property type="match status" value="1"/>
</dbReference>
<evidence type="ECO:0000256" key="3">
    <source>
        <dbReference type="ARBA" id="ARBA00011294"/>
    </source>
</evidence>
<evidence type="ECO:0000256" key="9">
    <source>
        <dbReference type="ARBA" id="ARBA00023014"/>
    </source>
</evidence>
<dbReference type="InterPro" id="IPR006058">
    <property type="entry name" value="2Fe2S_fd_BS"/>
</dbReference>
<keyword evidence="10" id="KW-0003">3Fe-4S</keyword>
<dbReference type="PANTHER" id="PTHR11921">
    <property type="entry name" value="SUCCINATE DEHYDROGENASE IRON-SULFUR PROTEIN"/>
    <property type="match status" value="1"/>
</dbReference>
<evidence type="ECO:0000256" key="4">
    <source>
        <dbReference type="ARBA" id="ARBA00022485"/>
    </source>
</evidence>
<dbReference type="InterPro" id="IPR012675">
    <property type="entry name" value="Beta-grasp_dom_sf"/>
</dbReference>
<protein>
    <recommendedName>
        <fullName evidence="10">Fumarate reductase iron-sulfur subunit</fullName>
        <ecNumber evidence="10">1.3.5.1</ecNumber>
    </recommendedName>
</protein>
<gene>
    <name evidence="13" type="ORF">SAMN04244559_00216</name>
</gene>
<name>A0A1H6GUJ5_MAGFU</name>
<keyword evidence="9 10" id="KW-0411">Iron-sulfur</keyword>